<sequence>MKNQNSTPEKDARERDDEIFFGAKVNQDQRDADVNTEEDDAFRFGAPVGATEEKKAEQREEKSEDEREREDEVFFGAKLDPEPGDDVNAEKDDRFRFDAPDEK</sequence>
<accession>A0A4P9C635</accession>
<dbReference type="RefSeq" id="WP_074616084.1">
    <property type="nucleotide sequence ID" value="NZ_CP029487.1"/>
</dbReference>
<feature type="compositionally biased region" description="Basic and acidic residues" evidence="1">
    <location>
        <begin position="51"/>
        <end position="72"/>
    </location>
</feature>
<feature type="compositionally biased region" description="Basic and acidic residues" evidence="1">
    <location>
        <begin position="8"/>
        <end position="18"/>
    </location>
</feature>
<dbReference type="Proteomes" id="UP000218387">
    <property type="component" value="Chromosome"/>
</dbReference>
<dbReference type="EMBL" id="CP029487">
    <property type="protein sequence ID" value="QCT70035.1"/>
    <property type="molecule type" value="Genomic_DNA"/>
</dbReference>
<reference evidence="2 3" key="1">
    <citation type="submission" date="2018-05" db="EMBL/GenBank/DDBJ databases">
        <title>Genome comparison of Eubacterium sp.</title>
        <authorList>
            <person name="Feng Y."/>
            <person name="Sanchez-Andrea I."/>
            <person name="Stams A.J.M."/>
            <person name="De Vos W.M."/>
        </authorList>
    </citation>
    <scope>NUCLEOTIDE SEQUENCE [LARGE SCALE GENOMIC DNA]</scope>
    <source>
        <strain evidence="2 3">YI</strain>
    </source>
</reference>
<feature type="compositionally biased region" description="Basic and acidic residues" evidence="1">
    <location>
        <begin position="88"/>
        <end position="103"/>
    </location>
</feature>
<proteinExistence type="predicted"/>
<feature type="region of interest" description="Disordered" evidence="1">
    <location>
        <begin position="1"/>
        <end position="103"/>
    </location>
</feature>
<evidence type="ECO:0000313" key="2">
    <source>
        <dbReference type="EMBL" id="QCT70035.1"/>
    </source>
</evidence>
<name>A0A4P9C635_EUBML</name>
<protein>
    <submittedName>
        <fullName evidence="2">Uncharacterized protein</fullName>
    </submittedName>
</protein>
<dbReference type="AlphaFoldDB" id="A0A4P9C635"/>
<keyword evidence="3" id="KW-1185">Reference proteome</keyword>
<evidence type="ECO:0000313" key="3">
    <source>
        <dbReference type="Proteomes" id="UP000218387"/>
    </source>
</evidence>
<evidence type="ECO:0000256" key="1">
    <source>
        <dbReference type="SAM" id="MobiDB-lite"/>
    </source>
</evidence>
<gene>
    <name evidence="2" type="ORF">CPZ25_001485</name>
</gene>
<dbReference type="KEGG" id="emt:CPZ25_001485"/>
<organism evidence="2 3">
    <name type="scientific">Eubacterium maltosivorans</name>
    <dbReference type="NCBI Taxonomy" id="2041044"/>
    <lineage>
        <taxon>Bacteria</taxon>
        <taxon>Bacillati</taxon>
        <taxon>Bacillota</taxon>
        <taxon>Clostridia</taxon>
        <taxon>Eubacteriales</taxon>
        <taxon>Eubacteriaceae</taxon>
        <taxon>Eubacterium</taxon>
    </lineage>
</organism>